<dbReference type="Proteomes" id="UP001642409">
    <property type="component" value="Unassembled WGS sequence"/>
</dbReference>
<feature type="transmembrane region" description="Helical" evidence="1">
    <location>
        <begin position="170"/>
        <end position="188"/>
    </location>
</feature>
<accession>A0AA86R571</accession>
<keyword evidence="4" id="KW-1185">Reference proteome</keyword>
<feature type="transmembrane region" description="Helical" evidence="1">
    <location>
        <begin position="114"/>
        <end position="133"/>
    </location>
</feature>
<evidence type="ECO:0000256" key="1">
    <source>
        <dbReference type="SAM" id="Phobius"/>
    </source>
</evidence>
<evidence type="ECO:0000313" key="2">
    <source>
        <dbReference type="EMBL" id="CAI9969577.1"/>
    </source>
</evidence>
<evidence type="ECO:0000313" key="4">
    <source>
        <dbReference type="Proteomes" id="UP001642409"/>
    </source>
</evidence>
<reference evidence="3 4" key="2">
    <citation type="submission" date="2024-07" db="EMBL/GenBank/DDBJ databases">
        <authorList>
            <person name="Akdeniz Z."/>
        </authorList>
    </citation>
    <scope>NUCLEOTIDE SEQUENCE [LARGE SCALE GENOMIC DNA]</scope>
</reference>
<protein>
    <submittedName>
        <fullName evidence="3">Hypothetical_protein</fullName>
    </submittedName>
</protein>
<proteinExistence type="predicted"/>
<keyword evidence="1" id="KW-0812">Transmembrane</keyword>
<name>A0AA86R571_9EUKA</name>
<dbReference type="EMBL" id="CAXDID020000332">
    <property type="protein sequence ID" value="CAL6078079.1"/>
    <property type="molecule type" value="Genomic_DNA"/>
</dbReference>
<reference evidence="2" key="1">
    <citation type="submission" date="2023-06" db="EMBL/GenBank/DDBJ databases">
        <authorList>
            <person name="Kurt Z."/>
        </authorList>
    </citation>
    <scope>NUCLEOTIDE SEQUENCE</scope>
</reference>
<organism evidence="2">
    <name type="scientific">Hexamita inflata</name>
    <dbReference type="NCBI Taxonomy" id="28002"/>
    <lineage>
        <taxon>Eukaryota</taxon>
        <taxon>Metamonada</taxon>
        <taxon>Diplomonadida</taxon>
        <taxon>Hexamitidae</taxon>
        <taxon>Hexamitinae</taxon>
        <taxon>Hexamita</taxon>
    </lineage>
</organism>
<dbReference type="EMBL" id="CATOUU010001061">
    <property type="protein sequence ID" value="CAI9969577.1"/>
    <property type="molecule type" value="Genomic_DNA"/>
</dbReference>
<comment type="caution">
    <text evidence="2">The sequence shown here is derived from an EMBL/GenBank/DDBJ whole genome shotgun (WGS) entry which is preliminary data.</text>
</comment>
<sequence>MQPSPSLPQGTSINTERALITDSIVVPGVQPVEVVIPTMHNGELTLYEPFSCNNQSLTRSSGQSDRLISQWQIPPQKGESQGPLKDTCQMNGLFLFGRFHIGIFLHVAKLFSQYFHFLLTLHIVEWFIIYVDIQELLTFQRNPNQIHYLVCAIIILQAYHQHHYLEFFKIFGRIAFISVLLLVFHFLMTVDSKLFSVTAVQFNTA</sequence>
<evidence type="ECO:0000313" key="3">
    <source>
        <dbReference type="EMBL" id="CAL6078079.1"/>
    </source>
</evidence>
<dbReference type="AlphaFoldDB" id="A0AA86R571"/>
<keyword evidence="1" id="KW-0472">Membrane</keyword>
<keyword evidence="1" id="KW-1133">Transmembrane helix</keyword>
<gene>
    <name evidence="2" type="ORF">HINF_LOCUS57222</name>
    <name evidence="3" type="ORF">HINF_LOCUS58730</name>
</gene>